<protein>
    <submittedName>
        <fullName evidence="1">Uncharacterized protein</fullName>
    </submittedName>
</protein>
<dbReference type="RefSeq" id="YP_010841404.1">
    <property type="nucleotide sequence ID" value="NC_079139.1"/>
</dbReference>
<evidence type="ECO:0000313" key="2">
    <source>
        <dbReference type="Proteomes" id="UP001321479"/>
    </source>
</evidence>
<sequence>MRFDASSPKDSCIKMLYQTPLDIIHSIITSRRAYNVLMDGVHSSVKTKIYFVEFDLDWKPERELRCFVYKRKLTAISQYNWSNNKQYL</sequence>
<dbReference type="Proteomes" id="UP001321479">
    <property type="component" value="Segment"/>
</dbReference>
<accession>A0ABM7NRS3</accession>
<keyword evidence="2" id="KW-1185">Reference proteome</keyword>
<reference evidence="1 2" key="1">
    <citation type="submission" date="2021-02" db="EMBL/GenBank/DDBJ databases">
        <title>Cotonvirus japonicus, which uses Golgi apparatus of host cells for its virion factory, phylogenetically links tailed tupanvirus and icosahedral mimivirus.</title>
        <authorList>
            <person name="Takahashi H."/>
            <person name="Fukaya S."/>
            <person name="Song C."/>
            <person name="Murata K."/>
            <person name="Takemura M."/>
        </authorList>
    </citation>
    <scope>NUCLEOTIDE SEQUENCE [LARGE SCALE GENOMIC DNA]</scope>
</reference>
<evidence type="ECO:0000313" key="1">
    <source>
        <dbReference type="EMBL" id="BCS82796.1"/>
    </source>
</evidence>
<dbReference type="GeneID" id="80558001"/>
<proteinExistence type="predicted"/>
<dbReference type="EMBL" id="AP024483">
    <property type="protein sequence ID" value="BCS82796.1"/>
    <property type="molecule type" value="Genomic_DNA"/>
</dbReference>
<name>A0ABM7NRS3_9VIRU</name>
<organism evidence="1 2">
    <name type="scientific">Cotonvirus japonicus</name>
    <dbReference type="NCBI Taxonomy" id="2811091"/>
    <lineage>
        <taxon>Viruses</taxon>
        <taxon>Varidnaviria</taxon>
        <taxon>Bamfordvirae</taxon>
        <taxon>Nucleocytoviricota</taxon>
        <taxon>Megaviricetes</taxon>
        <taxon>Imitervirales</taxon>
        <taxon>Mimiviridae</taxon>
        <taxon>Megamimivirinae</taxon>
        <taxon>Cotonvirus</taxon>
        <taxon>Cotonvirus japonicum</taxon>
    </lineage>
</organism>